<proteinExistence type="predicted"/>
<protein>
    <recommendedName>
        <fullName evidence="4">Sushi, von Willebrand factor type A, EGF and pentraxin domain-containing protein 1</fullName>
    </recommendedName>
</protein>
<evidence type="ECO:0000313" key="2">
    <source>
        <dbReference type="EMBL" id="OLQ06804.1"/>
    </source>
</evidence>
<keyword evidence="1" id="KW-0732">Signal</keyword>
<keyword evidence="3" id="KW-1185">Reference proteome</keyword>
<dbReference type="OrthoDB" id="407756at2759"/>
<evidence type="ECO:0000256" key="1">
    <source>
        <dbReference type="SAM" id="SignalP"/>
    </source>
</evidence>
<sequence length="806" mass="85748">MWLVRRATRAGPSSHLLALVLFQLATAGSGSEHLRSLHGRWLQQDNASMEMGPVVCAAKPAVSFADQKPMCQPCAAITIDDPVKRCMFNTTTCENVGPGQTCEIDCAAPFVRVGNTSMGVCAAGNSVPNRMLVWEEPTCTCPEPVPQQGYSKDSAGHWHCAQGFAGMPEIVCQPLPGCLGVQTFLRGCDKLVPCAMPSVDNCRFDVSRCTQVPPGGSCEIHCQRPLTGNHTVAVCKDLNTDPLLELEYFPLTCLLESCPDPSPWPMGYNKTPEGKWTCGNGYNGTARNRCELSDTWTSDCSAAAALTGCRPVVPCLAPTVTGTEFCALDFSACTSVDPGEQCEVHCKNPYTGAKTEAYCPQGNTNPNGLVWTRPPCILETCDEPGTIPAGFRRVNDVWECAQSYTGFAQKVCDMTENCEVRAVLQGCAQLVPCQAEQSDCRYDMYGCVSVQPGSSCRIRCQVPFAGTETTGTCLDGNTATDGLVWSPPVCTIDTCADPADGGGYQKVENVWECAPGYSGMATKTCQWAEDACEASPVLSGCVPEQPCRLPDLGDVPCMYDTSGCMNVEPGKVCSIRCQAPYIGPQTDFTCPVANTDPEMPLQGVLPVCGCAEANPIPPGYNVTRDQFENTVTYSCATGYGGVAQKVCLPGSGPECTVDPLMTGCAIPLACEAVFQDEGTGEGLARGHIHFGPALVGAAVDEANVLRYEVYWADSCEDRVEQQALGRSVSGLGDACCRTDVYRVSIDSRKPSTATGFVVYAVLESGLAPVGVYVHLNETLLDRAIISSKATTAAPALVLLFAALLML</sequence>
<organism evidence="2 3">
    <name type="scientific">Symbiodinium microadriaticum</name>
    <name type="common">Dinoflagellate</name>
    <name type="synonym">Zooxanthella microadriatica</name>
    <dbReference type="NCBI Taxonomy" id="2951"/>
    <lineage>
        <taxon>Eukaryota</taxon>
        <taxon>Sar</taxon>
        <taxon>Alveolata</taxon>
        <taxon>Dinophyceae</taxon>
        <taxon>Suessiales</taxon>
        <taxon>Symbiodiniaceae</taxon>
        <taxon>Symbiodinium</taxon>
    </lineage>
</organism>
<feature type="chain" id="PRO_5013045182" description="Sushi, von Willebrand factor type A, EGF and pentraxin domain-containing protein 1" evidence="1">
    <location>
        <begin position="31"/>
        <end position="806"/>
    </location>
</feature>
<reference evidence="2 3" key="1">
    <citation type="submission" date="2016-02" db="EMBL/GenBank/DDBJ databases">
        <title>Genome analysis of coral dinoflagellate symbionts highlights evolutionary adaptations to a symbiotic lifestyle.</title>
        <authorList>
            <person name="Aranda M."/>
            <person name="Li Y."/>
            <person name="Liew Y.J."/>
            <person name="Baumgarten S."/>
            <person name="Simakov O."/>
            <person name="Wilson M."/>
            <person name="Piel J."/>
            <person name="Ashoor H."/>
            <person name="Bougouffa S."/>
            <person name="Bajic V.B."/>
            <person name="Ryu T."/>
            <person name="Ravasi T."/>
            <person name="Bayer T."/>
            <person name="Micklem G."/>
            <person name="Kim H."/>
            <person name="Bhak J."/>
            <person name="Lajeunesse T.C."/>
            <person name="Voolstra C.R."/>
        </authorList>
    </citation>
    <scope>NUCLEOTIDE SEQUENCE [LARGE SCALE GENOMIC DNA]</scope>
    <source>
        <strain evidence="2 3">CCMP2467</strain>
    </source>
</reference>
<accession>A0A1Q9EH75</accession>
<dbReference type="AlphaFoldDB" id="A0A1Q9EH75"/>
<comment type="caution">
    <text evidence="2">The sequence shown here is derived from an EMBL/GenBank/DDBJ whole genome shotgun (WGS) entry which is preliminary data.</text>
</comment>
<dbReference type="OMA" id="NGICICT"/>
<dbReference type="Proteomes" id="UP000186817">
    <property type="component" value="Unassembled WGS sequence"/>
</dbReference>
<gene>
    <name evidence="2" type="ORF">AK812_SmicGene9853</name>
</gene>
<evidence type="ECO:0000313" key="3">
    <source>
        <dbReference type="Proteomes" id="UP000186817"/>
    </source>
</evidence>
<dbReference type="EMBL" id="LSRX01000152">
    <property type="protein sequence ID" value="OLQ06804.1"/>
    <property type="molecule type" value="Genomic_DNA"/>
</dbReference>
<evidence type="ECO:0008006" key="4">
    <source>
        <dbReference type="Google" id="ProtNLM"/>
    </source>
</evidence>
<name>A0A1Q9EH75_SYMMI</name>
<feature type="signal peptide" evidence="1">
    <location>
        <begin position="1"/>
        <end position="30"/>
    </location>
</feature>